<proteinExistence type="predicted"/>
<organism evidence="1 3">
    <name type="scientific">Trichuris muris</name>
    <name type="common">Mouse whipworm</name>
    <dbReference type="NCBI Taxonomy" id="70415"/>
    <lineage>
        <taxon>Eukaryota</taxon>
        <taxon>Metazoa</taxon>
        <taxon>Ecdysozoa</taxon>
        <taxon>Nematoda</taxon>
        <taxon>Enoplea</taxon>
        <taxon>Dorylaimia</taxon>
        <taxon>Trichinellida</taxon>
        <taxon>Trichuridae</taxon>
        <taxon>Trichuris</taxon>
    </lineage>
</organism>
<reference evidence="1" key="2">
    <citation type="submission" date="2014-03" db="EMBL/GenBank/DDBJ databases">
        <title>The whipworm genome and dual-species transcriptomics of an intimate host-pathogen interaction.</title>
        <authorList>
            <person name="Foth B.J."/>
            <person name="Tsai I.J."/>
            <person name="Reid A.J."/>
            <person name="Bancroft A.J."/>
            <person name="Nichol S."/>
            <person name="Tracey A."/>
            <person name="Holroyd N."/>
            <person name="Cotton J.A."/>
            <person name="Stanley E.J."/>
            <person name="Zarowiecki M."/>
            <person name="Liu J.Z."/>
            <person name="Huckvale T."/>
            <person name="Cooper P.J."/>
            <person name="Grencis R.K."/>
            <person name="Berriman M."/>
        </authorList>
    </citation>
    <scope>NUCLEOTIDE SEQUENCE [LARGE SCALE GENOMIC DNA]</scope>
    <source>
        <strain evidence="1">Edinburgh</strain>
    </source>
</reference>
<keyword evidence="1" id="KW-1185">Reference proteome</keyword>
<dbReference type="WBParaSite" id="TMUE_0000000099.1">
    <property type="protein sequence ID" value="TMUE_0000000099.1"/>
    <property type="gene ID" value="WBGene00296047"/>
</dbReference>
<reference evidence="1" key="1">
    <citation type="submission" date="2013-11" db="EMBL/GenBank/DDBJ databases">
        <authorList>
            <person name="Aslett M."/>
        </authorList>
    </citation>
    <scope>NUCLEOTIDE SEQUENCE [LARGE SCALE GENOMIC DNA]</scope>
    <source>
        <strain evidence="1">Edinburgh</strain>
    </source>
</reference>
<name>A0A5S6QRS1_TRIMR</name>
<evidence type="ECO:0000313" key="3">
    <source>
        <dbReference type="WBParaSite" id="TMUE_2000010051.1"/>
    </source>
</evidence>
<evidence type="ECO:0000313" key="1">
    <source>
        <dbReference type="Proteomes" id="UP000046395"/>
    </source>
</evidence>
<reference evidence="2 3" key="3">
    <citation type="submission" date="2019-12" db="UniProtKB">
        <authorList>
            <consortium name="WormBaseParasite"/>
        </authorList>
    </citation>
    <scope>IDENTIFICATION</scope>
</reference>
<dbReference type="AlphaFoldDB" id="A0A5S6QRS1"/>
<accession>A0A5S6QRS1</accession>
<dbReference type="Proteomes" id="UP000046395">
    <property type="component" value="Unassembled WGS sequence"/>
</dbReference>
<dbReference type="WBParaSite" id="TMUE_2000010051.1">
    <property type="protein sequence ID" value="TMUE_2000010051.1"/>
    <property type="gene ID" value="WBGene00300827"/>
</dbReference>
<sequence length="141" mass="15487">MLCRMGALKNEPIKRAERPESHQCEKMFSSASVVSVIVIIASVSFCDCASGTTKTFEETRKSLLKQEERYLSVNTGTRDSCEQNTCASQYTKLSQEISSKGKSNMAVSTAYQDCMLSCIRSKKPKQAAEAYSDGSSPLSDE</sequence>
<protein>
    <submittedName>
        <fullName evidence="2 3">Uncharacterized protein</fullName>
    </submittedName>
</protein>
<evidence type="ECO:0000313" key="2">
    <source>
        <dbReference type="WBParaSite" id="TMUE_0000000099.1"/>
    </source>
</evidence>